<dbReference type="InterPro" id="IPR029065">
    <property type="entry name" value="Enolase_C-like"/>
</dbReference>
<sequence>MKIVKIDSYRMKEHPRELIIEIHTDVGIVGLGETNAKPGAVQSLIHEMCADILLGQDPQNIESIWSTFYTAFNHHGCSGTEMRALSAIDIALWDIKGKISGQPLYQLLGGKSRDTVKVYNTCVGYLENNDRDRFIHQPEKLAEELLESGIDVMKIWPFDELSAEFRGQYITKDLMKKGLEPFRKIKETFGDKMQIALEGHGRWNVTAAINIARELEQYDPLWIEDLIAINNIDNLVELRKATSIPIGASERLFTRYGYQELLEKRGGDIVIADPAWTGGVTEVKKIASLAEVYGLPFAPHNCGGPILHTVNAHICFNIPNLWMMETVRAFYDSYYDDIVTGVPRVVNGYITGVSEYPGLGVELRKEFYERSDLIHRTSTQQKGKGEGKVYNVTGIGDPWKR</sequence>
<gene>
    <name evidence="4" type="ORF">D8M05_15870</name>
</gene>
<dbReference type="InterPro" id="IPR029017">
    <property type="entry name" value="Enolase-like_N"/>
</dbReference>
<dbReference type="SFLD" id="SFLDG00179">
    <property type="entry name" value="mandelate_racemase"/>
    <property type="match status" value="1"/>
</dbReference>
<dbReference type="InterPro" id="IPR013342">
    <property type="entry name" value="Mandelate_racemase_C"/>
</dbReference>
<dbReference type="PROSITE" id="PS00908">
    <property type="entry name" value="MR_MLE_1"/>
    <property type="match status" value="1"/>
</dbReference>
<dbReference type="InterPro" id="IPR036849">
    <property type="entry name" value="Enolase-like_C_sf"/>
</dbReference>
<keyword evidence="1" id="KW-0479">Metal-binding</keyword>
<evidence type="ECO:0000313" key="4">
    <source>
        <dbReference type="EMBL" id="RKQ13566.1"/>
    </source>
</evidence>
<dbReference type="EMBL" id="RBZO01000029">
    <property type="protein sequence ID" value="RKQ13566.1"/>
    <property type="molecule type" value="Genomic_DNA"/>
</dbReference>
<dbReference type="OrthoDB" id="9775391at2"/>
<dbReference type="Pfam" id="PF13378">
    <property type="entry name" value="MR_MLE_C"/>
    <property type="match status" value="1"/>
</dbReference>
<dbReference type="Gene3D" id="3.20.20.120">
    <property type="entry name" value="Enolase-like C-terminal domain"/>
    <property type="match status" value="1"/>
</dbReference>
<dbReference type="InterPro" id="IPR018110">
    <property type="entry name" value="Mandel_Rmase/mucon_lact_enz_CS"/>
</dbReference>
<dbReference type="AlphaFoldDB" id="A0A494YTZ4"/>
<dbReference type="GO" id="GO:0016829">
    <property type="term" value="F:lyase activity"/>
    <property type="evidence" value="ECO:0007669"/>
    <property type="project" value="UniProtKB-KW"/>
</dbReference>
<dbReference type="InterPro" id="IPR013341">
    <property type="entry name" value="Mandelate_racemase_N_dom"/>
</dbReference>
<keyword evidence="2" id="KW-0456">Lyase</keyword>
<dbReference type="SFLD" id="SFLDS00001">
    <property type="entry name" value="Enolase"/>
    <property type="match status" value="1"/>
</dbReference>
<dbReference type="RefSeq" id="WP_121133537.1">
    <property type="nucleotide sequence ID" value="NZ_JBHUFK010000016.1"/>
</dbReference>
<dbReference type="CDD" id="cd03316">
    <property type="entry name" value="MR_like"/>
    <property type="match status" value="1"/>
</dbReference>
<dbReference type="InterPro" id="IPR034593">
    <property type="entry name" value="DgoD-like"/>
</dbReference>
<evidence type="ECO:0000259" key="3">
    <source>
        <dbReference type="SMART" id="SM00922"/>
    </source>
</evidence>
<dbReference type="Gene3D" id="3.30.390.10">
    <property type="entry name" value="Enolase-like, N-terminal domain"/>
    <property type="match status" value="1"/>
</dbReference>
<evidence type="ECO:0000256" key="1">
    <source>
        <dbReference type="ARBA" id="ARBA00022723"/>
    </source>
</evidence>
<feature type="domain" description="Mandelate racemase/muconate lactonizing enzyme C-terminal" evidence="3">
    <location>
        <begin position="138"/>
        <end position="245"/>
    </location>
</feature>
<proteinExistence type="predicted"/>
<dbReference type="SUPFAM" id="SSF51604">
    <property type="entry name" value="Enolase C-terminal domain-like"/>
    <property type="match status" value="1"/>
</dbReference>
<protein>
    <submittedName>
        <fullName evidence="4">Mandelate racemase/muconate lactonizing enzyme family protein</fullName>
    </submittedName>
</protein>
<accession>A0A494YTZ4</accession>
<dbReference type="SUPFAM" id="SSF54826">
    <property type="entry name" value="Enolase N-terminal domain-like"/>
    <property type="match status" value="1"/>
</dbReference>
<dbReference type="GO" id="GO:0046872">
    <property type="term" value="F:metal ion binding"/>
    <property type="evidence" value="ECO:0007669"/>
    <property type="project" value="UniProtKB-KW"/>
</dbReference>
<dbReference type="Pfam" id="PF02746">
    <property type="entry name" value="MR_MLE_N"/>
    <property type="match status" value="1"/>
</dbReference>
<dbReference type="GO" id="GO:0009063">
    <property type="term" value="P:amino acid catabolic process"/>
    <property type="evidence" value="ECO:0007669"/>
    <property type="project" value="InterPro"/>
</dbReference>
<name>A0A494YTZ4_9BACI</name>
<comment type="caution">
    <text evidence="4">The sequence shown here is derived from an EMBL/GenBank/DDBJ whole genome shotgun (WGS) entry which is preliminary data.</text>
</comment>
<reference evidence="4 5" key="1">
    <citation type="journal article" date="2015" name="Antonie Van Leeuwenhoek">
        <title>Oceanobacillus bengalensis sp. nov., a bacterium isolated from seawater of the Bay of Bengal.</title>
        <authorList>
            <person name="Yongchang O."/>
            <person name="Xiang W."/>
            <person name="Wang G."/>
        </authorList>
    </citation>
    <scope>NUCLEOTIDE SEQUENCE [LARGE SCALE GENOMIC DNA]</scope>
    <source>
        <strain evidence="4 5">MCCC 1K00260</strain>
    </source>
</reference>
<organism evidence="4 5">
    <name type="scientific">Oceanobacillus bengalensis</name>
    <dbReference type="NCBI Taxonomy" id="1435466"/>
    <lineage>
        <taxon>Bacteria</taxon>
        <taxon>Bacillati</taxon>
        <taxon>Bacillota</taxon>
        <taxon>Bacilli</taxon>
        <taxon>Bacillales</taxon>
        <taxon>Bacillaceae</taxon>
        <taxon>Oceanobacillus</taxon>
    </lineage>
</organism>
<evidence type="ECO:0000256" key="2">
    <source>
        <dbReference type="ARBA" id="ARBA00023239"/>
    </source>
</evidence>
<evidence type="ECO:0000313" key="5">
    <source>
        <dbReference type="Proteomes" id="UP000281813"/>
    </source>
</evidence>
<dbReference type="Proteomes" id="UP000281813">
    <property type="component" value="Unassembled WGS sequence"/>
</dbReference>
<dbReference type="PANTHER" id="PTHR48080:SF2">
    <property type="entry name" value="D-GALACTONATE DEHYDRATASE"/>
    <property type="match status" value="1"/>
</dbReference>
<dbReference type="SMART" id="SM00922">
    <property type="entry name" value="MR_MLE"/>
    <property type="match status" value="1"/>
</dbReference>
<keyword evidence="5" id="KW-1185">Reference proteome</keyword>
<dbReference type="PANTHER" id="PTHR48080">
    <property type="entry name" value="D-GALACTONATE DEHYDRATASE-RELATED"/>
    <property type="match status" value="1"/>
</dbReference>